<proteinExistence type="predicted"/>
<organism evidence="3 4">
    <name type="scientific">Halteria grandinella</name>
    <dbReference type="NCBI Taxonomy" id="5974"/>
    <lineage>
        <taxon>Eukaryota</taxon>
        <taxon>Sar</taxon>
        <taxon>Alveolata</taxon>
        <taxon>Ciliophora</taxon>
        <taxon>Intramacronucleata</taxon>
        <taxon>Spirotrichea</taxon>
        <taxon>Stichotrichia</taxon>
        <taxon>Sporadotrichida</taxon>
        <taxon>Halteriidae</taxon>
        <taxon>Halteria</taxon>
    </lineage>
</organism>
<evidence type="ECO:0000313" key="3">
    <source>
        <dbReference type="EMBL" id="TNV85989.1"/>
    </source>
</evidence>
<gene>
    <name evidence="3" type="ORF">FGO68_gene4459</name>
</gene>
<feature type="transmembrane region" description="Helical" evidence="2">
    <location>
        <begin position="34"/>
        <end position="55"/>
    </location>
</feature>
<keyword evidence="2" id="KW-1133">Transmembrane helix</keyword>
<keyword evidence="2" id="KW-0812">Transmembrane</keyword>
<keyword evidence="2" id="KW-0472">Membrane</keyword>
<keyword evidence="4" id="KW-1185">Reference proteome</keyword>
<protein>
    <submittedName>
        <fullName evidence="3">Uncharacterized protein</fullName>
    </submittedName>
</protein>
<accession>A0A8J8P529</accession>
<dbReference type="Proteomes" id="UP000785679">
    <property type="component" value="Unassembled WGS sequence"/>
</dbReference>
<reference evidence="3" key="1">
    <citation type="submission" date="2019-06" db="EMBL/GenBank/DDBJ databases">
        <authorList>
            <person name="Zheng W."/>
        </authorList>
    </citation>
    <scope>NUCLEOTIDE SEQUENCE</scope>
    <source>
        <strain evidence="3">QDHG01</strain>
    </source>
</reference>
<dbReference type="EMBL" id="RRYP01001412">
    <property type="protein sequence ID" value="TNV85989.1"/>
    <property type="molecule type" value="Genomic_DNA"/>
</dbReference>
<dbReference type="AlphaFoldDB" id="A0A8J8P529"/>
<evidence type="ECO:0000256" key="1">
    <source>
        <dbReference type="SAM" id="MobiDB-lite"/>
    </source>
</evidence>
<sequence length="90" mass="10106">MRKDSIGSQKVQQTSAKSQSVQDKYYNIWRGLDMAAALVAAAGLCIAIYAVIIYTELISQNEVDLANQLIQMQNHIPYDFEDVKKANQLI</sequence>
<evidence type="ECO:0000313" key="4">
    <source>
        <dbReference type="Proteomes" id="UP000785679"/>
    </source>
</evidence>
<comment type="caution">
    <text evidence="3">The sequence shown here is derived from an EMBL/GenBank/DDBJ whole genome shotgun (WGS) entry which is preliminary data.</text>
</comment>
<name>A0A8J8P529_HALGN</name>
<feature type="region of interest" description="Disordered" evidence="1">
    <location>
        <begin position="1"/>
        <end position="20"/>
    </location>
</feature>
<evidence type="ECO:0000256" key="2">
    <source>
        <dbReference type="SAM" id="Phobius"/>
    </source>
</evidence>